<evidence type="ECO:0000313" key="1">
    <source>
        <dbReference type="EMBL" id="MFB9909413.1"/>
    </source>
</evidence>
<protein>
    <recommendedName>
        <fullName evidence="3">2OG-Fe(II) oxygenase</fullName>
    </recommendedName>
</protein>
<comment type="caution">
    <text evidence="1">The sequence shown here is derived from an EMBL/GenBank/DDBJ whole genome shotgun (WGS) entry which is preliminary data.</text>
</comment>
<proteinExistence type="predicted"/>
<organism evidence="1 2">
    <name type="scientific">Allokutzneria oryzae</name>
    <dbReference type="NCBI Taxonomy" id="1378989"/>
    <lineage>
        <taxon>Bacteria</taxon>
        <taxon>Bacillati</taxon>
        <taxon>Actinomycetota</taxon>
        <taxon>Actinomycetes</taxon>
        <taxon>Pseudonocardiales</taxon>
        <taxon>Pseudonocardiaceae</taxon>
        <taxon>Allokutzneria</taxon>
    </lineage>
</organism>
<gene>
    <name evidence="1" type="ORF">ACFFQA_36225</name>
</gene>
<dbReference type="EMBL" id="JBHLZU010000034">
    <property type="protein sequence ID" value="MFB9909413.1"/>
    <property type="molecule type" value="Genomic_DNA"/>
</dbReference>
<keyword evidence="2" id="KW-1185">Reference proteome</keyword>
<evidence type="ECO:0008006" key="3">
    <source>
        <dbReference type="Google" id="ProtNLM"/>
    </source>
</evidence>
<dbReference type="RefSeq" id="WP_377862328.1">
    <property type="nucleotide sequence ID" value="NZ_JBHLZU010000034.1"/>
</dbReference>
<evidence type="ECO:0000313" key="2">
    <source>
        <dbReference type="Proteomes" id="UP001589693"/>
    </source>
</evidence>
<name>A0ABV6A899_9PSEU</name>
<dbReference type="Proteomes" id="UP001589693">
    <property type="component" value="Unassembled WGS sequence"/>
</dbReference>
<accession>A0ABV6A899</accession>
<sequence length="245" mass="26295">MTKPLEPPTPEWHERWTSWFERSCPVEDLPAPGGEVFRHATRAARTFAALALTPPVYDTSGAHVPADLVEALAVEADALLATERQRRGLGRKWNCGPGPVAERMLDRVDLPAVVHALTGVHVAPPHGGTYLGYLDEGDSLSLHLDKQGFGEITAILCLRHRPATSPSAGESTAASGTVVIDSSGYRHFPAQAGALLVFDGAFTPHGRTPTTGEEQVLLLTLGFRALGVELSGRRRPLPAPELLLR</sequence>
<reference evidence="1 2" key="1">
    <citation type="submission" date="2024-09" db="EMBL/GenBank/DDBJ databases">
        <authorList>
            <person name="Sun Q."/>
            <person name="Mori K."/>
        </authorList>
    </citation>
    <scope>NUCLEOTIDE SEQUENCE [LARGE SCALE GENOMIC DNA]</scope>
    <source>
        <strain evidence="1 2">TBRC 7907</strain>
    </source>
</reference>